<dbReference type="InterPro" id="IPR013324">
    <property type="entry name" value="RNA_pol_sigma_r3/r4-like"/>
</dbReference>
<protein>
    <recommendedName>
        <fullName evidence="9">RNA polymerase sigma factor 70 region 4 type 2 domain-containing protein</fullName>
    </recommendedName>
</protein>
<proteinExistence type="inferred from homology"/>
<evidence type="ECO:0000256" key="4">
    <source>
        <dbReference type="ARBA" id="ARBA00023163"/>
    </source>
</evidence>
<feature type="domain" description="RNA polymerase sigma factor 70 region 4 type 2" evidence="6">
    <location>
        <begin position="134"/>
        <end position="184"/>
    </location>
</feature>
<dbReference type="PANTHER" id="PTHR43133:SF57">
    <property type="entry name" value="RNA POLYMERASE SIGMA-70 FACTOR"/>
    <property type="match status" value="1"/>
</dbReference>
<keyword evidence="2" id="KW-0805">Transcription regulation</keyword>
<dbReference type="EMBL" id="PFWU01000042">
    <property type="protein sequence ID" value="PJA45363.1"/>
    <property type="molecule type" value="Genomic_DNA"/>
</dbReference>
<dbReference type="Proteomes" id="UP000229385">
    <property type="component" value="Unassembled WGS sequence"/>
</dbReference>
<dbReference type="GO" id="GO:0016987">
    <property type="term" value="F:sigma factor activity"/>
    <property type="evidence" value="ECO:0007669"/>
    <property type="project" value="UniProtKB-KW"/>
</dbReference>
<dbReference type="SUPFAM" id="SSF88659">
    <property type="entry name" value="Sigma3 and sigma4 domains of RNA polymerase sigma factors"/>
    <property type="match status" value="1"/>
</dbReference>
<dbReference type="AlphaFoldDB" id="A0A2M7XBY4"/>
<organism evidence="7 8">
    <name type="scientific">Candidatus Uhrbacteria bacterium CG_4_9_14_3_um_filter_50_9</name>
    <dbReference type="NCBI Taxonomy" id="1975035"/>
    <lineage>
        <taxon>Bacteria</taxon>
        <taxon>Candidatus Uhriibacteriota</taxon>
    </lineage>
</organism>
<dbReference type="CDD" id="cd06171">
    <property type="entry name" value="Sigma70_r4"/>
    <property type="match status" value="1"/>
</dbReference>
<dbReference type="Pfam" id="PF08281">
    <property type="entry name" value="Sigma70_r4_2"/>
    <property type="match status" value="1"/>
</dbReference>
<dbReference type="GO" id="GO:0003677">
    <property type="term" value="F:DNA binding"/>
    <property type="evidence" value="ECO:0007669"/>
    <property type="project" value="InterPro"/>
</dbReference>
<dbReference type="SUPFAM" id="SSF88946">
    <property type="entry name" value="Sigma2 domain of RNA polymerase sigma factors"/>
    <property type="match status" value="1"/>
</dbReference>
<dbReference type="PANTHER" id="PTHR43133">
    <property type="entry name" value="RNA POLYMERASE ECF-TYPE SIGMA FACTO"/>
    <property type="match status" value="1"/>
</dbReference>
<sequence length="194" mass="22249">MSLLLTTITVQRKREQFLLFRIRAFQDEAAFAALLEKHGSGLQRFLYFKLPTQPDVEDAYSTVCLRIWEYISRTPVDHFSALLHTIARGVVAEYYRRNEGKEQVPIETEQSGPLPIESKDSGMAMEQFVDAEMMKKALVNLGDDDREAIIMRFLEGFSVKEIARHLGKTENATSVMIHRALKKLRSLIERNTNG</sequence>
<evidence type="ECO:0000256" key="2">
    <source>
        <dbReference type="ARBA" id="ARBA00023015"/>
    </source>
</evidence>
<dbReference type="InterPro" id="IPR013249">
    <property type="entry name" value="RNA_pol_sigma70_r4_t2"/>
</dbReference>
<dbReference type="Pfam" id="PF04542">
    <property type="entry name" value="Sigma70_r2"/>
    <property type="match status" value="1"/>
</dbReference>
<accession>A0A2M7XBY4</accession>
<evidence type="ECO:0000313" key="8">
    <source>
        <dbReference type="Proteomes" id="UP000229385"/>
    </source>
</evidence>
<evidence type="ECO:0008006" key="9">
    <source>
        <dbReference type="Google" id="ProtNLM"/>
    </source>
</evidence>
<dbReference type="InterPro" id="IPR039425">
    <property type="entry name" value="RNA_pol_sigma-70-like"/>
</dbReference>
<comment type="similarity">
    <text evidence="1">Belongs to the sigma-70 factor family. ECF subfamily.</text>
</comment>
<dbReference type="NCBIfam" id="TIGR02937">
    <property type="entry name" value="sigma70-ECF"/>
    <property type="match status" value="1"/>
</dbReference>
<keyword evidence="3" id="KW-0731">Sigma factor</keyword>
<evidence type="ECO:0000259" key="6">
    <source>
        <dbReference type="Pfam" id="PF08281"/>
    </source>
</evidence>
<keyword evidence="4" id="KW-0804">Transcription</keyword>
<gene>
    <name evidence="7" type="ORF">CO174_03500</name>
</gene>
<dbReference type="GO" id="GO:0006352">
    <property type="term" value="P:DNA-templated transcription initiation"/>
    <property type="evidence" value="ECO:0007669"/>
    <property type="project" value="InterPro"/>
</dbReference>
<name>A0A2M7XBY4_9BACT</name>
<evidence type="ECO:0000313" key="7">
    <source>
        <dbReference type="EMBL" id="PJA45363.1"/>
    </source>
</evidence>
<feature type="domain" description="RNA polymerase sigma-70 region 2" evidence="5">
    <location>
        <begin position="34"/>
        <end position="98"/>
    </location>
</feature>
<evidence type="ECO:0000259" key="5">
    <source>
        <dbReference type="Pfam" id="PF04542"/>
    </source>
</evidence>
<dbReference type="InterPro" id="IPR014284">
    <property type="entry name" value="RNA_pol_sigma-70_dom"/>
</dbReference>
<dbReference type="InterPro" id="IPR036388">
    <property type="entry name" value="WH-like_DNA-bd_sf"/>
</dbReference>
<dbReference type="Gene3D" id="1.10.1740.10">
    <property type="match status" value="1"/>
</dbReference>
<evidence type="ECO:0000256" key="1">
    <source>
        <dbReference type="ARBA" id="ARBA00010641"/>
    </source>
</evidence>
<evidence type="ECO:0000256" key="3">
    <source>
        <dbReference type="ARBA" id="ARBA00023082"/>
    </source>
</evidence>
<dbReference type="InterPro" id="IPR007627">
    <property type="entry name" value="RNA_pol_sigma70_r2"/>
</dbReference>
<dbReference type="Gene3D" id="1.10.10.10">
    <property type="entry name" value="Winged helix-like DNA-binding domain superfamily/Winged helix DNA-binding domain"/>
    <property type="match status" value="1"/>
</dbReference>
<reference evidence="8" key="1">
    <citation type="submission" date="2017-09" db="EMBL/GenBank/DDBJ databases">
        <title>Depth-based differentiation of microbial function through sediment-hosted aquifers and enrichment of novel symbionts in the deep terrestrial subsurface.</title>
        <authorList>
            <person name="Probst A.J."/>
            <person name="Ladd B."/>
            <person name="Jarett J.K."/>
            <person name="Geller-Mcgrath D.E."/>
            <person name="Sieber C.M.K."/>
            <person name="Emerson J.B."/>
            <person name="Anantharaman K."/>
            <person name="Thomas B.C."/>
            <person name="Malmstrom R."/>
            <person name="Stieglmeier M."/>
            <person name="Klingl A."/>
            <person name="Woyke T."/>
            <person name="Ryan C.M."/>
            <person name="Banfield J.F."/>
        </authorList>
    </citation>
    <scope>NUCLEOTIDE SEQUENCE [LARGE SCALE GENOMIC DNA]</scope>
</reference>
<dbReference type="InterPro" id="IPR013325">
    <property type="entry name" value="RNA_pol_sigma_r2"/>
</dbReference>
<comment type="caution">
    <text evidence="7">The sequence shown here is derived from an EMBL/GenBank/DDBJ whole genome shotgun (WGS) entry which is preliminary data.</text>
</comment>